<feature type="region of interest" description="Disordered" evidence="1">
    <location>
        <begin position="1"/>
        <end position="54"/>
    </location>
</feature>
<dbReference type="GO" id="GO:0019988">
    <property type="term" value="P:charged-tRNA amino acid modification"/>
    <property type="evidence" value="ECO:0007669"/>
    <property type="project" value="InterPro"/>
</dbReference>
<dbReference type="AlphaFoldDB" id="A0A7S3G5C0"/>
<dbReference type="Pfam" id="PF17184">
    <property type="entry name" value="Rit1_C"/>
    <property type="match status" value="1"/>
</dbReference>
<dbReference type="InterPro" id="IPR007306">
    <property type="entry name" value="Rit1"/>
</dbReference>
<organism evidence="4">
    <name type="scientific">Palpitomonas bilix</name>
    <dbReference type="NCBI Taxonomy" id="652834"/>
    <lineage>
        <taxon>Eukaryota</taxon>
        <taxon>Eukaryota incertae sedis</taxon>
    </lineage>
</organism>
<dbReference type="PANTHER" id="PTHR31811:SF0">
    <property type="entry name" value="TRNA A64-2'-O-RIBOSYLPHOSPHATE TRANSFERASE"/>
    <property type="match status" value="1"/>
</dbReference>
<dbReference type="InterPro" id="IPR033449">
    <property type="entry name" value="Rit1_N"/>
</dbReference>
<protein>
    <submittedName>
        <fullName evidence="4">Uncharacterized protein</fullName>
    </submittedName>
</protein>
<proteinExistence type="predicted"/>
<evidence type="ECO:0000259" key="2">
    <source>
        <dbReference type="Pfam" id="PF04179"/>
    </source>
</evidence>
<reference evidence="4" key="1">
    <citation type="submission" date="2021-01" db="EMBL/GenBank/DDBJ databases">
        <authorList>
            <person name="Corre E."/>
            <person name="Pelletier E."/>
            <person name="Niang G."/>
            <person name="Scheremetjew M."/>
            <person name="Finn R."/>
            <person name="Kale V."/>
            <person name="Holt S."/>
            <person name="Cochrane G."/>
            <person name="Meng A."/>
            <person name="Brown T."/>
            <person name="Cohen L."/>
        </authorList>
    </citation>
    <scope>NUCLEOTIDE SEQUENCE</scope>
    <source>
        <strain evidence="4">NIES-2562</strain>
    </source>
</reference>
<evidence type="ECO:0000259" key="3">
    <source>
        <dbReference type="Pfam" id="PF17184"/>
    </source>
</evidence>
<gene>
    <name evidence="4" type="ORF">PBIL07802_LOCUS9363</name>
</gene>
<dbReference type="GO" id="GO:0005737">
    <property type="term" value="C:cytoplasm"/>
    <property type="evidence" value="ECO:0007669"/>
    <property type="project" value="TreeGrafter"/>
</dbReference>
<feature type="compositionally biased region" description="Basic and acidic residues" evidence="1">
    <location>
        <begin position="29"/>
        <end position="38"/>
    </location>
</feature>
<feature type="compositionally biased region" description="Basic and acidic residues" evidence="1">
    <location>
        <begin position="1"/>
        <end position="19"/>
    </location>
</feature>
<dbReference type="EMBL" id="HBIB01014539">
    <property type="protein sequence ID" value="CAE0247173.1"/>
    <property type="molecule type" value="Transcribed_RNA"/>
</dbReference>
<sequence>MTFDKEEEKESREVRKEEKEQELEEEMEREEKRAKRNDASTPRQNEDDACDTEGSTYEEMIAELMGATNQWPEAEIRRLWRDVFPAPIISLVERKMIRAKLQEWTERLEQSGAELDTLTSKMIKPLRCMWVNQSSRIEESEVQAWKHLPFTPILCVSASSHLLAGRPLQGENVYFQGAGDDEESWAMGLAPEAFWQNKDRLLRSETREECAGAITDIVKHQQVTSIGGRGVVSSQQYSTTQKSGTLLDSLGIIAVDGGYDPLFPGMQVVFSNVSMLEGMPTQTECHAVEGAKVRSTVEVEKEVVRWKEIVLHDHNLSIKDHGGEAWEKMEVMSDVVQEFVHSSVHTPLKGCSVWVSMLAKNSAKTGLLRSLPFILLVLLTRMKEGDSSIRIACPTGGAESIGVLLSLISAVLLTPSGQWINHEDIELLLADMDKLKDQARRVSKQTVTLALQRLQESIPNATPPRRVLKQVNSFFMSTVSRVGACQTEVN</sequence>
<feature type="domain" description="Rit1 N-terminal" evidence="3">
    <location>
        <begin position="84"/>
        <end position="218"/>
    </location>
</feature>
<evidence type="ECO:0000313" key="4">
    <source>
        <dbReference type="EMBL" id="CAE0247173.1"/>
    </source>
</evidence>
<feature type="domain" description="Rit1 DUSP-like" evidence="2">
    <location>
        <begin position="362"/>
        <end position="474"/>
    </location>
</feature>
<evidence type="ECO:0000256" key="1">
    <source>
        <dbReference type="SAM" id="MobiDB-lite"/>
    </source>
</evidence>
<dbReference type="InterPro" id="IPR033421">
    <property type="entry name" value="Rit1_DUSP-like"/>
</dbReference>
<dbReference type="PANTHER" id="PTHR31811">
    <property type="entry name" value="TRNA A64-2'-O-RIBOSYLPHOSPHATE TRANSFERASE"/>
    <property type="match status" value="1"/>
</dbReference>
<dbReference type="GO" id="GO:0043399">
    <property type="term" value="F:tRNA adenosine(64)-2'-O-ribosylphosphate transferase activity"/>
    <property type="evidence" value="ECO:0007669"/>
    <property type="project" value="InterPro"/>
</dbReference>
<accession>A0A7S3G5C0</accession>
<dbReference type="Pfam" id="PF04179">
    <property type="entry name" value="Init_tRNA_PT"/>
    <property type="match status" value="1"/>
</dbReference>
<name>A0A7S3G5C0_9EUKA</name>